<reference evidence="2" key="2">
    <citation type="submission" date="2021-04" db="EMBL/GenBank/DDBJ databases">
        <title>Brevibacillus composti FJAT-54423, complete genome.</title>
        <authorList>
            <person name="Tang R."/>
        </authorList>
    </citation>
    <scope>NUCLEOTIDE SEQUENCE</scope>
    <source>
        <strain evidence="2">FJAT-54424</strain>
    </source>
</reference>
<gene>
    <name evidence="1" type="ORF">JD108_07470</name>
    <name evidence="2" type="ORF">KDJ56_07150</name>
</gene>
<name>A0A7T5JQ01_9BACL</name>
<organism evidence="1 3">
    <name type="scientific">Brevibacillus composti</name>
    <dbReference type="NCBI Taxonomy" id="2796470"/>
    <lineage>
        <taxon>Bacteria</taxon>
        <taxon>Bacillati</taxon>
        <taxon>Bacillota</taxon>
        <taxon>Bacilli</taxon>
        <taxon>Bacillales</taxon>
        <taxon>Paenibacillaceae</taxon>
        <taxon>Brevibacillus</taxon>
    </lineage>
</organism>
<accession>A0A7T5JQ01</accession>
<dbReference type="EMBL" id="CP066308">
    <property type="protein sequence ID" value="QQE75707.1"/>
    <property type="molecule type" value="Genomic_DNA"/>
</dbReference>
<proteinExistence type="predicted"/>
<evidence type="ECO:0000313" key="1">
    <source>
        <dbReference type="EMBL" id="QQE75707.1"/>
    </source>
</evidence>
<dbReference type="RefSeq" id="WP_198829221.1">
    <property type="nucleotide sequence ID" value="NZ_CP066308.1"/>
</dbReference>
<dbReference type="EMBL" id="CP073708">
    <property type="protein sequence ID" value="QUO42733.1"/>
    <property type="molecule type" value="Genomic_DNA"/>
</dbReference>
<reference evidence="1 3" key="1">
    <citation type="submission" date="2020-12" db="EMBL/GenBank/DDBJ databases">
        <title>strain FJAT-54423T represents a novel species of the genus Brevibacillus.</title>
        <authorList>
            <person name="Tang R."/>
        </authorList>
    </citation>
    <scope>NUCLEOTIDE SEQUENCE [LARGE SCALE GENOMIC DNA]</scope>
    <source>
        <strain evidence="1 3">FJAT-54423</strain>
    </source>
</reference>
<dbReference type="KEGG" id="bcop:JD108_07470"/>
<evidence type="ECO:0000313" key="4">
    <source>
        <dbReference type="Proteomes" id="UP000677234"/>
    </source>
</evidence>
<keyword evidence="4" id="KW-1185">Reference proteome</keyword>
<evidence type="ECO:0000313" key="2">
    <source>
        <dbReference type="EMBL" id="QUO42733.1"/>
    </source>
</evidence>
<dbReference type="Proteomes" id="UP000595847">
    <property type="component" value="Chromosome"/>
</dbReference>
<sequence>MSDDVKVKPSPIQRNKLDVATELTTLYYSAYSMGDAEEIQETFAKFYAIAQYLETKRGNDLQSLVPEEIIKKIGR</sequence>
<dbReference type="Proteomes" id="UP000677234">
    <property type="component" value="Chromosome"/>
</dbReference>
<protein>
    <submittedName>
        <fullName evidence="1">Uncharacterized protein</fullName>
    </submittedName>
</protein>
<evidence type="ECO:0000313" key="3">
    <source>
        <dbReference type="Proteomes" id="UP000595847"/>
    </source>
</evidence>
<dbReference type="AlphaFoldDB" id="A0A7T5JQ01"/>